<protein>
    <submittedName>
        <fullName evidence="5">ATP-binding cassette domain-containing protein</fullName>
    </submittedName>
</protein>
<dbReference type="EMBL" id="JBHTMU010000008">
    <property type="protein sequence ID" value="MFD1342057.1"/>
    <property type="molecule type" value="Genomic_DNA"/>
</dbReference>
<organism evidence="5 6">
    <name type="scientific">Litorisediminicola beolgyonensis</name>
    <dbReference type="NCBI Taxonomy" id="1173614"/>
    <lineage>
        <taxon>Bacteria</taxon>
        <taxon>Pseudomonadati</taxon>
        <taxon>Pseudomonadota</taxon>
        <taxon>Alphaproteobacteria</taxon>
        <taxon>Rhodobacterales</taxon>
        <taxon>Paracoccaceae</taxon>
        <taxon>Litorisediminicola</taxon>
    </lineage>
</organism>
<dbReference type="PROSITE" id="PS00211">
    <property type="entry name" value="ABC_TRANSPORTER_1"/>
    <property type="match status" value="1"/>
</dbReference>
<dbReference type="GO" id="GO:0005524">
    <property type="term" value="F:ATP binding"/>
    <property type="evidence" value="ECO:0007669"/>
    <property type="project" value="UniProtKB-KW"/>
</dbReference>
<evidence type="ECO:0000259" key="4">
    <source>
        <dbReference type="PROSITE" id="PS50893"/>
    </source>
</evidence>
<dbReference type="Proteomes" id="UP001597135">
    <property type="component" value="Unassembled WGS sequence"/>
</dbReference>
<dbReference type="InterPro" id="IPR003439">
    <property type="entry name" value="ABC_transporter-like_ATP-bd"/>
</dbReference>
<dbReference type="InterPro" id="IPR003593">
    <property type="entry name" value="AAA+_ATPase"/>
</dbReference>
<keyword evidence="1" id="KW-0813">Transport</keyword>
<dbReference type="RefSeq" id="WP_386802122.1">
    <property type="nucleotide sequence ID" value="NZ_JBHTMU010000008.1"/>
</dbReference>
<dbReference type="InterPro" id="IPR027417">
    <property type="entry name" value="P-loop_NTPase"/>
</dbReference>
<gene>
    <name evidence="5" type="ORF">ACFQ4E_06475</name>
</gene>
<dbReference type="Gene3D" id="3.40.50.300">
    <property type="entry name" value="P-loop containing nucleotide triphosphate hydrolases"/>
    <property type="match status" value="1"/>
</dbReference>
<name>A0ABW3ZFY9_9RHOB</name>
<evidence type="ECO:0000256" key="3">
    <source>
        <dbReference type="ARBA" id="ARBA00022840"/>
    </source>
</evidence>
<dbReference type="PANTHER" id="PTHR43423:SF1">
    <property type="entry name" value="ABC TRANSPORTER I FAMILY MEMBER 17"/>
    <property type="match status" value="1"/>
</dbReference>
<dbReference type="PROSITE" id="PS50893">
    <property type="entry name" value="ABC_TRANSPORTER_2"/>
    <property type="match status" value="1"/>
</dbReference>
<dbReference type="Pfam" id="PF00005">
    <property type="entry name" value="ABC_tran"/>
    <property type="match status" value="1"/>
</dbReference>
<evidence type="ECO:0000256" key="1">
    <source>
        <dbReference type="ARBA" id="ARBA00022448"/>
    </source>
</evidence>
<evidence type="ECO:0000256" key="2">
    <source>
        <dbReference type="ARBA" id="ARBA00022741"/>
    </source>
</evidence>
<reference evidence="6" key="1">
    <citation type="journal article" date="2019" name="Int. J. Syst. Evol. Microbiol.">
        <title>The Global Catalogue of Microorganisms (GCM) 10K type strain sequencing project: providing services to taxonomists for standard genome sequencing and annotation.</title>
        <authorList>
            <consortium name="The Broad Institute Genomics Platform"/>
            <consortium name="The Broad Institute Genome Sequencing Center for Infectious Disease"/>
            <person name="Wu L."/>
            <person name="Ma J."/>
        </authorList>
    </citation>
    <scope>NUCLEOTIDE SEQUENCE [LARGE SCALE GENOMIC DNA]</scope>
    <source>
        <strain evidence="6">CCUG 62953</strain>
    </source>
</reference>
<evidence type="ECO:0000313" key="5">
    <source>
        <dbReference type="EMBL" id="MFD1342057.1"/>
    </source>
</evidence>
<evidence type="ECO:0000313" key="6">
    <source>
        <dbReference type="Proteomes" id="UP001597135"/>
    </source>
</evidence>
<keyword evidence="2" id="KW-0547">Nucleotide-binding</keyword>
<sequence>MSDVATCPASLAAAPATRAVLPLSVRGLSLRLGGAQVLDRVDLTLGARGCTVILGPNGAGKSVLLKLLHGLMMPDAGSIRWGDLDPVAARPRQAMVFQTPVLLRRSVAANLDFVLRARGLDRSRRDALLSEVGLSHKARQPARKLSGGEAQRLALARALATDPEILLLDEPSASLDPASTLAIEEIVQSCRRTGRRVFLVTHDIGQARRIADDIVFLHHGRVLAHQPAQEFFSAPERAEARDYLAGKLIL</sequence>
<keyword evidence="3 5" id="KW-0067">ATP-binding</keyword>
<feature type="domain" description="ABC transporter" evidence="4">
    <location>
        <begin position="23"/>
        <end position="244"/>
    </location>
</feature>
<dbReference type="SUPFAM" id="SSF52540">
    <property type="entry name" value="P-loop containing nucleoside triphosphate hydrolases"/>
    <property type="match status" value="1"/>
</dbReference>
<dbReference type="PANTHER" id="PTHR43423">
    <property type="entry name" value="ABC TRANSPORTER I FAMILY MEMBER 17"/>
    <property type="match status" value="1"/>
</dbReference>
<accession>A0ABW3ZFY9</accession>
<comment type="caution">
    <text evidence="5">The sequence shown here is derived from an EMBL/GenBank/DDBJ whole genome shotgun (WGS) entry which is preliminary data.</text>
</comment>
<proteinExistence type="predicted"/>
<dbReference type="SMART" id="SM00382">
    <property type="entry name" value="AAA"/>
    <property type="match status" value="1"/>
</dbReference>
<keyword evidence="6" id="KW-1185">Reference proteome</keyword>
<dbReference type="InterPro" id="IPR017871">
    <property type="entry name" value="ABC_transporter-like_CS"/>
</dbReference>